<evidence type="ECO:0000256" key="4">
    <source>
        <dbReference type="ARBA" id="ARBA00022884"/>
    </source>
</evidence>
<evidence type="ECO:0000313" key="9">
    <source>
        <dbReference type="EMBL" id="CAF0695462.1"/>
    </source>
</evidence>
<name>A0A8J2BL61_9BACT</name>
<gene>
    <name evidence="7 9" type="primary">nusA</name>
    <name evidence="9" type="ORF">MPNT_190050</name>
</gene>
<comment type="similarity">
    <text evidence="7">Belongs to the NusA family.</text>
</comment>
<evidence type="ECO:0000256" key="2">
    <source>
        <dbReference type="ARBA" id="ARBA00022490"/>
    </source>
</evidence>
<sequence>MNQEIVAVMEYMEKEKGIKREALIEAMQAALLAAARKSFGPARDLRVEIHPKTGRISARARLEVVERVINPHDQISLPKAREIKPDAQVGEILDVEVTPKDFGRIAAQVFKQTINQAIKGIERKMILAEYKDRVGDVVTGTVRRFERSDVVIDLGKFEAIMPARERVPTEEYSPGERIRAYVLAVEEGPHGPQIILSRSHPDFVRRLLELEVSEVADKTVEIKALAREPGYRTKIAVWSSKPKVDPVGACVGVRGARVKNIVRELNNEKIDIFRWSPNIEELAIEALKPARLKKIELFPEERRLRVTVDEENYSLALGRKGKNAWLATKIVGWQIDIVRQQTAEESFAAQLARAAEELAQALNIEPGIAEVLVRAGFVSPEAIAEADEEDLAAAVPSLDPALIQKIRGAVVRKAELSNS</sequence>
<keyword evidence="3 7" id="KW-0889">Transcription antitermination</keyword>
<dbReference type="Pfam" id="PF26594">
    <property type="entry name" value="KH_NusA_2nd"/>
    <property type="match status" value="1"/>
</dbReference>
<keyword evidence="6 7" id="KW-0804">Transcription</keyword>
<dbReference type="SUPFAM" id="SSF54814">
    <property type="entry name" value="Prokaryotic type KH domain (KH-domain type II)"/>
    <property type="match status" value="2"/>
</dbReference>
<reference evidence="9" key="1">
    <citation type="submission" date="2021-02" db="EMBL/GenBank/DDBJ databases">
        <authorList>
            <person name="Cremers G."/>
            <person name="Picone N."/>
        </authorList>
    </citation>
    <scope>NUCLEOTIDE SEQUENCE</scope>
    <source>
        <strain evidence="9">PQ17</strain>
    </source>
</reference>
<keyword evidence="2 7" id="KW-0963">Cytoplasm</keyword>
<evidence type="ECO:0000256" key="5">
    <source>
        <dbReference type="ARBA" id="ARBA00023015"/>
    </source>
</evidence>
<comment type="subunit">
    <text evidence="7">Monomer. Binds directly to the core enzyme of the DNA-dependent RNA polymerase and to nascent RNA.</text>
</comment>
<comment type="subcellular location">
    <subcellularLocation>
        <location evidence="7">Cytoplasm</location>
    </subcellularLocation>
</comment>
<dbReference type="GO" id="GO:0031564">
    <property type="term" value="P:transcription antitermination"/>
    <property type="evidence" value="ECO:0007669"/>
    <property type="project" value="UniProtKB-UniRule"/>
</dbReference>
<dbReference type="InterPro" id="IPR012340">
    <property type="entry name" value="NA-bd_OB-fold"/>
</dbReference>
<feature type="domain" description="S1 motif" evidence="8">
    <location>
        <begin position="135"/>
        <end position="199"/>
    </location>
</feature>
<dbReference type="GO" id="GO:0003700">
    <property type="term" value="F:DNA-binding transcription factor activity"/>
    <property type="evidence" value="ECO:0007669"/>
    <property type="project" value="InterPro"/>
</dbReference>
<evidence type="ECO:0000313" key="10">
    <source>
        <dbReference type="Proteomes" id="UP000663859"/>
    </source>
</evidence>
<dbReference type="InterPro" id="IPR004087">
    <property type="entry name" value="KH_dom"/>
</dbReference>
<comment type="function">
    <text evidence="7">Participates in both transcription termination and antitermination.</text>
</comment>
<keyword evidence="5 7" id="KW-0805">Transcription regulation</keyword>
<dbReference type="GO" id="GO:0006353">
    <property type="term" value="P:DNA-templated transcription termination"/>
    <property type="evidence" value="ECO:0007669"/>
    <property type="project" value="UniProtKB-UniRule"/>
</dbReference>
<dbReference type="PANTHER" id="PTHR22648:SF0">
    <property type="entry name" value="TRANSCRIPTION TERMINATION_ANTITERMINATION PROTEIN NUSA"/>
    <property type="match status" value="1"/>
</dbReference>
<evidence type="ECO:0000256" key="1">
    <source>
        <dbReference type="ARBA" id="ARBA00022472"/>
    </source>
</evidence>
<keyword evidence="1 7" id="KW-0806">Transcription termination</keyword>
<proteinExistence type="inferred from homology"/>
<dbReference type="Gene3D" id="3.30.1480.10">
    <property type="entry name" value="NusA, N-terminal domain"/>
    <property type="match status" value="1"/>
</dbReference>
<dbReference type="InterPro" id="IPR013735">
    <property type="entry name" value="TF_NusA_N"/>
</dbReference>
<dbReference type="InterPro" id="IPR010213">
    <property type="entry name" value="TF_NusA"/>
</dbReference>
<dbReference type="CDD" id="cd04455">
    <property type="entry name" value="S1_NusA"/>
    <property type="match status" value="1"/>
</dbReference>
<dbReference type="GO" id="GO:0005829">
    <property type="term" value="C:cytosol"/>
    <property type="evidence" value="ECO:0007669"/>
    <property type="project" value="TreeGrafter"/>
</dbReference>
<dbReference type="InterPro" id="IPR015946">
    <property type="entry name" value="KH_dom-like_a/b"/>
</dbReference>
<dbReference type="PROSITE" id="PS50126">
    <property type="entry name" value="S1"/>
    <property type="match status" value="1"/>
</dbReference>
<dbReference type="GO" id="GO:0003723">
    <property type="term" value="F:RNA binding"/>
    <property type="evidence" value="ECO:0007669"/>
    <property type="project" value="UniProtKB-UniRule"/>
</dbReference>
<evidence type="ECO:0000256" key="3">
    <source>
        <dbReference type="ARBA" id="ARBA00022814"/>
    </source>
</evidence>
<accession>A0A8J2BL61</accession>
<comment type="caution">
    <text evidence="9">The sequence shown here is derived from an EMBL/GenBank/DDBJ whole genome shotgun (WGS) entry which is preliminary data.</text>
</comment>
<dbReference type="InterPro" id="IPR058582">
    <property type="entry name" value="KH_NusA_2nd"/>
</dbReference>
<dbReference type="GO" id="GO:0000166">
    <property type="term" value="F:nucleotide binding"/>
    <property type="evidence" value="ECO:0007669"/>
    <property type="project" value="InterPro"/>
</dbReference>
<dbReference type="CDD" id="cd02134">
    <property type="entry name" value="KH-II_NusA_rpt1"/>
    <property type="match status" value="1"/>
</dbReference>
<dbReference type="FunFam" id="2.40.50.140:FF:000058">
    <property type="entry name" value="Transcription termination/antitermination protein NusA"/>
    <property type="match status" value="1"/>
</dbReference>
<dbReference type="HAMAP" id="MF_00945_B">
    <property type="entry name" value="NusA_B"/>
    <property type="match status" value="1"/>
</dbReference>
<evidence type="ECO:0000259" key="8">
    <source>
        <dbReference type="PROSITE" id="PS50126"/>
    </source>
</evidence>
<dbReference type="NCBIfam" id="TIGR01953">
    <property type="entry name" value="NusA"/>
    <property type="match status" value="1"/>
</dbReference>
<keyword evidence="4 7" id="KW-0694">RNA-binding</keyword>
<dbReference type="SMART" id="SM00322">
    <property type="entry name" value="KH"/>
    <property type="match status" value="2"/>
</dbReference>
<organism evidence="9 10">
    <name type="scientific">Candidatus Methylacidithermus pantelleriae</name>
    <dbReference type="NCBI Taxonomy" id="2744239"/>
    <lineage>
        <taxon>Bacteria</taxon>
        <taxon>Pseudomonadati</taxon>
        <taxon>Verrucomicrobiota</taxon>
        <taxon>Methylacidiphilae</taxon>
        <taxon>Methylacidiphilales</taxon>
        <taxon>Methylacidiphilaceae</taxon>
        <taxon>Candidatus Methylacidithermus</taxon>
    </lineage>
</organism>
<dbReference type="SUPFAM" id="SSF50249">
    <property type="entry name" value="Nucleic acid-binding proteins"/>
    <property type="match status" value="1"/>
</dbReference>
<dbReference type="FunFam" id="3.30.300.20:FF:000002">
    <property type="entry name" value="Transcription termination/antitermination protein NusA"/>
    <property type="match status" value="1"/>
</dbReference>
<dbReference type="AlphaFoldDB" id="A0A8J2BL61"/>
<dbReference type="RefSeq" id="WP_174583109.1">
    <property type="nucleotide sequence ID" value="NZ_CAJNOB010000011.1"/>
</dbReference>
<dbReference type="InterPro" id="IPR025249">
    <property type="entry name" value="TF_NusA_KH_1st"/>
</dbReference>
<dbReference type="PANTHER" id="PTHR22648">
    <property type="entry name" value="TRANSCRIPTION TERMINATION FACTOR NUSA"/>
    <property type="match status" value="1"/>
</dbReference>
<dbReference type="InterPro" id="IPR036555">
    <property type="entry name" value="NusA_N_sf"/>
</dbReference>
<dbReference type="Gene3D" id="1.10.150.20">
    <property type="entry name" value="5' to 3' exonuclease, C-terminal subdomain"/>
    <property type="match status" value="1"/>
</dbReference>
<dbReference type="Proteomes" id="UP000663859">
    <property type="component" value="Unassembled WGS sequence"/>
</dbReference>
<dbReference type="Pfam" id="PF08529">
    <property type="entry name" value="NusA_N"/>
    <property type="match status" value="1"/>
</dbReference>
<dbReference type="Gene3D" id="2.40.50.140">
    <property type="entry name" value="Nucleic acid-binding proteins"/>
    <property type="match status" value="1"/>
</dbReference>
<dbReference type="Pfam" id="PF00575">
    <property type="entry name" value="S1"/>
    <property type="match status" value="1"/>
</dbReference>
<protein>
    <recommendedName>
        <fullName evidence="7">Transcription termination/antitermination protein NusA</fullName>
    </recommendedName>
</protein>
<evidence type="ECO:0000256" key="6">
    <source>
        <dbReference type="ARBA" id="ARBA00023163"/>
    </source>
</evidence>
<dbReference type="InterPro" id="IPR030842">
    <property type="entry name" value="TF_NusA_bacterial"/>
</dbReference>
<dbReference type="InterPro" id="IPR010995">
    <property type="entry name" value="DNA_repair_Rad51/TF_NusA_a-hlx"/>
</dbReference>
<dbReference type="SUPFAM" id="SSF69705">
    <property type="entry name" value="Transcription factor NusA, N-terminal domain"/>
    <property type="match status" value="1"/>
</dbReference>
<dbReference type="SMART" id="SM00316">
    <property type="entry name" value="S1"/>
    <property type="match status" value="1"/>
</dbReference>
<dbReference type="Pfam" id="PF13184">
    <property type="entry name" value="KH_NusA_1st"/>
    <property type="match status" value="1"/>
</dbReference>
<keyword evidence="10" id="KW-1185">Reference proteome</keyword>
<dbReference type="Gene3D" id="3.30.300.20">
    <property type="match status" value="2"/>
</dbReference>
<dbReference type="InterPro" id="IPR003029">
    <property type="entry name" value="S1_domain"/>
</dbReference>
<dbReference type="SUPFAM" id="SSF47794">
    <property type="entry name" value="Rad51 N-terminal domain-like"/>
    <property type="match status" value="1"/>
</dbReference>
<dbReference type="InterPro" id="IPR009019">
    <property type="entry name" value="KH_sf_prok-type"/>
</dbReference>
<evidence type="ECO:0000256" key="7">
    <source>
        <dbReference type="HAMAP-Rule" id="MF_00945"/>
    </source>
</evidence>
<dbReference type="EMBL" id="CAJNOB010000011">
    <property type="protein sequence ID" value="CAF0695462.1"/>
    <property type="molecule type" value="Genomic_DNA"/>
</dbReference>